<protein>
    <submittedName>
        <fullName evidence="3">Putative major pilin subunit</fullName>
    </submittedName>
</protein>
<keyword evidence="1" id="KW-0472">Membrane</keyword>
<dbReference type="Pfam" id="PF07596">
    <property type="entry name" value="SBP_bac_10"/>
    <property type="match status" value="1"/>
</dbReference>
<dbReference type="InterPro" id="IPR045584">
    <property type="entry name" value="Pilin-like"/>
</dbReference>
<proteinExistence type="predicted"/>
<dbReference type="Gene3D" id="3.30.700.10">
    <property type="entry name" value="Glycoprotein, Type 4 Pilin"/>
    <property type="match status" value="1"/>
</dbReference>
<evidence type="ECO:0000313" key="3">
    <source>
        <dbReference type="EMBL" id="QDT66529.1"/>
    </source>
</evidence>
<accession>A0A517TDS8</accession>
<reference evidence="3 4" key="1">
    <citation type="submission" date="2019-02" db="EMBL/GenBank/DDBJ databases">
        <title>Deep-cultivation of Planctomycetes and their phenomic and genomic characterization uncovers novel biology.</title>
        <authorList>
            <person name="Wiegand S."/>
            <person name="Jogler M."/>
            <person name="Boedeker C."/>
            <person name="Pinto D."/>
            <person name="Vollmers J."/>
            <person name="Rivas-Marin E."/>
            <person name="Kohn T."/>
            <person name="Peeters S.H."/>
            <person name="Heuer A."/>
            <person name="Rast P."/>
            <person name="Oberbeckmann S."/>
            <person name="Bunk B."/>
            <person name="Jeske O."/>
            <person name="Meyerdierks A."/>
            <person name="Storesund J.E."/>
            <person name="Kallscheuer N."/>
            <person name="Luecker S."/>
            <person name="Lage O.M."/>
            <person name="Pohl T."/>
            <person name="Merkel B.J."/>
            <person name="Hornburger P."/>
            <person name="Mueller R.-W."/>
            <person name="Bruemmer F."/>
            <person name="Labrenz M."/>
            <person name="Spormann A.M."/>
            <person name="Op den Camp H."/>
            <person name="Overmann J."/>
            <person name="Amann R."/>
            <person name="Jetten M.S.M."/>
            <person name="Mascher T."/>
            <person name="Medema M.H."/>
            <person name="Devos D.P."/>
            <person name="Kaster A.-K."/>
            <person name="Ovreas L."/>
            <person name="Rohde M."/>
            <person name="Galperin M.Y."/>
            <person name="Jogler C."/>
        </authorList>
    </citation>
    <scope>NUCLEOTIDE SEQUENCE [LARGE SCALE GENOMIC DNA]</scope>
    <source>
        <strain evidence="3 4">V22</strain>
    </source>
</reference>
<dbReference type="OrthoDB" id="249920at2"/>
<keyword evidence="4" id="KW-1185">Reference proteome</keyword>
<evidence type="ECO:0000259" key="2">
    <source>
        <dbReference type="Pfam" id="PF07596"/>
    </source>
</evidence>
<evidence type="ECO:0000313" key="4">
    <source>
        <dbReference type="Proteomes" id="UP000319976"/>
    </source>
</evidence>
<evidence type="ECO:0000256" key="1">
    <source>
        <dbReference type="SAM" id="Phobius"/>
    </source>
</evidence>
<gene>
    <name evidence="3" type="ORF">V22_37990</name>
</gene>
<sequence length="318" mass="35859">MFWKREFLKREAGVVRSRSKAGFTLIELLVVIAIIAVLIGLLLPAVQQAREAARSAQCKNRLKQLTLALHNYADVHQERCVPYVVEDSVREAYVNNGWSGPQGTARYWFGTIDYEEPDTTQAIDFADGHLAPFMETNYEAFQCPDLGPNQLEYLKFGEKPTSGYGYNGQFLSRSAFNQTEDNTGGMMTELPLGTWAYAGPAKPLCRRFRDITQMTNTVAFADAAEVTFNIRLEEAWLLEPPSDNYPNVHFRHNFSANVAFMDGHVESLGREFKIIVNPSGLNYISQAQADKMDEENLGFASRGALDDVNKQDELYDRD</sequence>
<keyword evidence="1" id="KW-0812">Transmembrane</keyword>
<dbReference type="AlphaFoldDB" id="A0A517TDS8"/>
<name>A0A517TDS8_9PLAN</name>
<dbReference type="PANTHER" id="PTHR30093:SF2">
    <property type="entry name" value="TYPE II SECRETION SYSTEM PROTEIN H"/>
    <property type="match status" value="1"/>
</dbReference>
<dbReference type="Proteomes" id="UP000319976">
    <property type="component" value="Chromosome"/>
</dbReference>
<dbReference type="Pfam" id="PF07963">
    <property type="entry name" value="N_methyl"/>
    <property type="match status" value="1"/>
</dbReference>
<dbReference type="KEGG" id="chya:V22_37990"/>
<organism evidence="3 4">
    <name type="scientific">Calycomorphotria hydatis</name>
    <dbReference type="NCBI Taxonomy" id="2528027"/>
    <lineage>
        <taxon>Bacteria</taxon>
        <taxon>Pseudomonadati</taxon>
        <taxon>Planctomycetota</taxon>
        <taxon>Planctomycetia</taxon>
        <taxon>Planctomycetales</taxon>
        <taxon>Planctomycetaceae</taxon>
        <taxon>Calycomorphotria</taxon>
    </lineage>
</organism>
<keyword evidence="1" id="KW-1133">Transmembrane helix</keyword>
<dbReference type="SUPFAM" id="SSF54523">
    <property type="entry name" value="Pili subunits"/>
    <property type="match status" value="1"/>
</dbReference>
<dbReference type="NCBIfam" id="TIGR02532">
    <property type="entry name" value="IV_pilin_GFxxxE"/>
    <property type="match status" value="1"/>
</dbReference>
<dbReference type="PROSITE" id="PS00409">
    <property type="entry name" value="PROKAR_NTER_METHYL"/>
    <property type="match status" value="1"/>
</dbReference>
<feature type="transmembrane region" description="Helical" evidence="1">
    <location>
        <begin position="21"/>
        <end position="43"/>
    </location>
</feature>
<dbReference type="InterPro" id="IPR012902">
    <property type="entry name" value="N_methyl_site"/>
</dbReference>
<dbReference type="PANTHER" id="PTHR30093">
    <property type="entry name" value="GENERAL SECRETION PATHWAY PROTEIN G"/>
    <property type="match status" value="1"/>
</dbReference>
<dbReference type="EMBL" id="CP036316">
    <property type="protein sequence ID" value="QDT66529.1"/>
    <property type="molecule type" value="Genomic_DNA"/>
</dbReference>
<dbReference type="InterPro" id="IPR011453">
    <property type="entry name" value="DUF1559"/>
</dbReference>
<feature type="domain" description="DUF1559" evidence="2">
    <location>
        <begin position="47"/>
        <end position="222"/>
    </location>
</feature>
<dbReference type="RefSeq" id="WP_145265688.1">
    <property type="nucleotide sequence ID" value="NZ_CP036316.1"/>
</dbReference>